<dbReference type="EMBL" id="BQXS01012476">
    <property type="protein sequence ID" value="GKT23628.1"/>
    <property type="molecule type" value="Genomic_DNA"/>
</dbReference>
<proteinExistence type="predicted"/>
<accession>A0ABQ5K3U5</accession>
<reference evidence="3" key="1">
    <citation type="submission" date="2022-03" db="EMBL/GenBank/DDBJ databases">
        <title>Draft genome sequence of Aduncisulcus paluster, a free-living microaerophilic Fornicata.</title>
        <authorList>
            <person name="Yuyama I."/>
            <person name="Kume K."/>
            <person name="Tamura T."/>
            <person name="Inagaki Y."/>
            <person name="Hashimoto T."/>
        </authorList>
    </citation>
    <scope>NUCLEOTIDE SEQUENCE</scope>
    <source>
        <strain evidence="3">NY0171</strain>
    </source>
</reference>
<name>A0ABQ5K3U5_9EUKA</name>
<keyword evidence="4" id="KW-1185">Reference proteome</keyword>
<organism evidence="3 4">
    <name type="scientific">Aduncisulcus paluster</name>
    <dbReference type="NCBI Taxonomy" id="2918883"/>
    <lineage>
        <taxon>Eukaryota</taxon>
        <taxon>Metamonada</taxon>
        <taxon>Carpediemonas-like organisms</taxon>
        <taxon>Aduncisulcus</taxon>
    </lineage>
</organism>
<comment type="caution">
    <text evidence="3">The sequence shown here is derived from an EMBL/GenBank/DDBJ whole genome shotgun (WGS) entry which is preliminary data.</text>
</comment>
<evidence type="ECO:0000313" key="4">
    <source>
        <dbReference type="Proteomes" id="UP001057375"/>
    </source>
</evidence>
<sequence length="182" mass="20998">MGVARLKFAPQVLIQIRPGDVNISETSKVIREKFEEFEQRYFSRVVKIGAFVILSVILVVLSFLIFRFDNLQHFTSYLVLSMFIVCVIVCLYILFYPFGDKKSPLFKTKTTNDEEMSKKGEKKVGEAKKPTIRHMTPKMDRTIGPRAKMSYSKCSKGMYRKKEPILDEESNALLRKLRAGSI</sequence>
<feature type="transmembrane region" description="Helical" evidence="2">
    <location>
        <begin position="48"/>
        <end position="68"/>
    </location>
</feature>
<feature type="region of interest" description="Disordered" evidence="1">
    <location>
        <begin position="110"/>
        <end position="129"/>
    </location>
</feature>
<feature type="transmembrane region" description="Helical" evidence="2">
    <location>
        <begin position="74"/>
        <end position="99"/>
    </location>
</feature>
<keyword evidence="2" id="KW-0812">Transmembrane</keyword>
<dbReference type="Proteomes" id="UP001057375">
    <property type="component" value="Unassembled WGS sequence"/>
</dbReference>
<keyword evidence="2" id="KW-1133">Transmembrane helix</keyword>
<evidence type="ECO:0000256" key="1">
    <source>
        <dbReference type="SAM" id="MobiDB-lite"/>
    </source>
</evidence>
<evidence type="ECO:0000256" key="2">
    <source>
        <dbReference type="SAM" id="Phobius"/>
    </source>
</evidence>
<keyword evidence="2" id="KW-0472">Membrane</keyword>
<gene>
    <name evidence="3" type="ORF">ADUPG1_012483</name>
</gene>
<evidence type="ECO:0000313" key="3">
    <source>
        <dbReference type="EMBL" id="GKT23628.1"/>
    </source>
</evidence>
<protein>
    <submittedName>
        <fullName evidence="3">Uncharacterized protein</fullName>
    </submittedName>
</protein>